<feature type="region of interest" description="Disordered" evidence="1">
    <location>
        <begin position="24"/>
        <end position="117"/>
    </location>
</feature>
<organism evidence="3 4">
    <name type="scientific">Peronospora destructor</name>
    <dbReference type="NCBI Taxonomy" id="86335"/>
    <lineage>
        <taxon>Eukaryota</taxon>
        <taxon>Sar</taxon>
        <taxon>Stramenopiles</taxon>
        <taxon>Oomycota</taxon>
        <taxon>Peronosporomycetes</taxon>
        <taxon>Peronosporales</taxon>
        <taxon>Peronosporaceae</taxon>
        <taxon>Peronospora</taxon>
    </lineage>
</organism>
<evidence type="ECO:0000313" key="3">
    <source>
        <dbReference type="EMBL" id="CAI5728565.1"/>
    </source>
</evidence>
<reference evidence="3" key="1">
    <citation type="submission" date="2022-12" db="EMBL/GenBank/DDBJ databases">
        <authorList>
            <person name="Webb A."/>
        </authorList>
    </citation>
    <scope>NUCLEOTIDE SEQUENCE</scope>
    <source>
        <strain evidence="3">Pd1</strain>
    </source>
</reference>
<accession>A0AAV0TW84</accession>
<feature type="compositionally biased region" description="Polar residues" evidence="1">
    <location>
        <begin position="76"/>
        <end position="86"/>
    </location>
</feature>
<evidence type="ECO:0000256" key="2">
    <source>
        <dbReference type="SAM" id="SignalP"/>
    </source>
</evidence>
<comment type="caution">
    <text evidence="3">The sequence shown here is derived from an EMBL/GenBank/DDBJ whole genome shotgun (WGS) entry which is preliminary data.</text>
</comment>
<feature type="chain" id="PRO_5043998662" evidence="2">
    <location>
        <begin position="20"/>
        <end position="141"/>
    </location>
</feature>
<feature type="compositionally biased region" description="Low complexity" evidence="1">
    <location>
        <begin position="106"/>
        <end position="117"/>
    </location>
</feature>
<evidence type="ECO:0000313" key="4">
    <source>
        <dbReference type="Proteomes" id="UP001162029"/>
    </source>
</evidence>
<feature type="compositionally biased region" description="Low complexity" evidence="1">
    <location>
        <begin position="33"/>
        <end position="52"/>
    </location>
</feature>
<name>A0AAV0TW84_9STRA</name>
<protein>
    <submittedName>
        <fullName evidence="3">Uncharacterized protein</fullName>
    </submittedName>
</protein>
<dbReference type="AlphaFoldDB" id="A0AAV0TW84"/>
<proteinExistence type="predicted"/>
<evidence type="ECO:0000256" key="1">
    <source>
        <dbReference type="SAM" id="MobiDB-lite"/>
    </source>
</evidence>
<dbReference type="Proteomes" id="UP001162029">
    <property type="component" value="Unassembled WGS sequence"/>
</dbReference>
<keyword evidence="2" id="KW-0732">Signal</keyword>
<dbReference type="EMBL" id="CANTFM010000711">
    <property type="protein sequence ID" value="CAI5728565.1"/>
    <property type="molecule type" value="Genomic_DNA"/>
</dbReference>
<sequence>MKSSMFAPLLACAIAIATAQDTTAEGQEGSMMTDITTPSTTPAAPDTAASPAAPAPPSIATPVTEAPSQELAANPSPMTDSDSGSFANVGDIKSPVTKRVMDSSRSESSSSVSSETSSAPMLVAAMGVWTVAGLLGFAAML</sequence>
<gene>
    <name evidence="3" type="ORF">PDE001_LOCUS4054</name>
</gene>
<feature type="signal peptide" evidence="2">
    <location>
        <begin position="1"/>
        <end position="19"/>
    </location>
</feature>
<keyword evidence="4" id="KW-1185">Reference proteome</keyword>